<dbReference type="AlphaFoldDB" id="A0A1C3N595"/>
<dbReference type="STRING" id="307121.GA0070620_3274"/>
<dbReference type="InterPro" id="IPR031493">
    <property type="entry name" value="Zinc_ribbon_15"/>
</dbReference>
<evidence type="ECO:0000313" key="3">
    <source>
        <dbReference type="Proteomes" id="UP000199393"/>
    </source>
</evidence>
<accession>A0A1C3N595</accession>
<evidence type="ECO:0000259" key="1">
    <source>
        <dbReference type="Pfam" id="PF17032"/>
    </source>
</evidence>
<dbReference type="PANTHER" id="PTHR28139:SF1">
    <property type="entry name" value="UPF0768 PROTEIN YBL029C-A"/>
    <property type="match status" value="1"/>
</dbReference>
<feature type="domain" description="Zinc-ribbon 15" evidence="1">
    <location>
        <begin position="20"/>
        <end position="65"/>
    </location>
</feature>
<sequence>MFFIFGFRTKVDRSGVAQQVCRNCGNSAAQVVTRRRTSFTLFFVPLIPVRTRYVQQCTYCGAEYAVPAADARRVAVG</sequence>
<organism evidence="2 3">
    <name type="scientific">Micromonospora krabiensis</name>
    <dbReference type="NCBI Taxonomy" id="307121"/>
    <lineage>
        <taxon>Bacteria</taxon>
        <taxon>Bacillati</taxon>
        <taxon>Actinomycetota</taxon>
        <taxon>Actinomycetes</taxon>
        <taxon>Micromonosporales</taxon>
        <taxon>Micromonosporaceae</taxon>
        <taxon>Micromonospora</taxon>
    </lineage>
</organism>
<dbReference type="RefSeq" id="WP_091591816.1">
    <property type="nucleotide sequence ID" value="NZ_JBHRWG010000004.1"/>
</dbReference>
<dbReference type="Proteomes" id="UP000199393">
    <property type="component" value="Chromosome I"/>
</dbReference>
<keyword evidence="3" id="KW-1185">Reference proteome</keyword>
<name>A0A1C3N595_9ACTN</name>
<evidence type="ECO:0000313" key="2">
    <source>
        <dbReference type="EMBL" id="SBV27747.1"/>
    </source>
</evidence>
<reference evidence="3" key="1">
    <citation type="submission" date="2016-06" db="EMBL/GenBank/DDBJ databases">
        <authorList>
            <person name="Varghese N."/>
        </authorList>
    </citation>
    <scope>NUCLEOTIDE SEQUENCE [LARGE SCALE GENOMIC DNA]</scope>
    <source>
        <strain evidence="3">DSM 45344</strain>
    </source>
</reference>
<dbReference type="Pfam" id="PF17032">
    <property type="entry name" value="Zn_ribbon_15"/>
    <property type="match status" value="1"/>
</dbReference>
<dbReference type="PANTHER" id="PTHR28139">
    <property type="entry name" value="UPF0768 PROTEIN YBL029C-A"/>
    <property type="match status" value="1"/>
</dbReference>
<dbReference type="EMBL" id="LT598496">
    <property type="protein sequence ID" value="SBV27747.1"/>
    <property type="molecule type" value="Genomic_DNA"/>
</dbReference>
<gene>
    <name evidence="2" type="ORF">GA0070620_3274</name>
</gene>
<dbReference type="OrthoDB" id="4272428at2"/>
<protein>
    <submittedName>
        <fullName evidence="2">Zinc-ribbon family protein</fullName>
    </submittedName>
</protein>
<proteinExistence type="predicted"/>
<dbReference type="PATRIC" id="fig|307121.4.peg.3342"/>